<dbReference type="Proteomes" id="UP000013785">
    <property type="component" value="Unassembled WGS sequence"/>
</dbReference>
<name>R3U704_9ENTE</name>
<comment type="caution">
    <text evidence="5">The sequence shown here is derived from an EMBL/GenBank/DDBJ whole genome shotgun (WGS) entry which is preliminary data.</text>
</comment>
<dbReference type="HOGENOM" id="CLU_000445_88_0_9"/>
<keyword evidence="6" id="KW-1185">Reference proteome</keyword>
<dbReference type="PANTHER" id="PTHR43280:SF2">
    <property type="entry name" value="HTH-TYPE TRANSCRIPTIONAL REGULATOR EXSA"/>
    <property type="match status" value="1"/>
</dbReference>
<dbReference type="SMART" id="SM00342">
    <property type="entry name" value="HTH_ARAC"/>
    <property type="match status" value="1"/>
</dbReference>
<dbReference type="PATRIC" id="fig|1158610.3.peg.112"/>
<dbReference type="Gene3D" id="1.10.10.60">
    <property type="entry name" value="Homeodomain-like"/>
    <property type="match status" value="2"/>
</dbReference>
<dbReference type="SUPFAM" id="SSF46689">
    <property type="entry name" value="Homeodomain-like"/>
    <property type="match status" value="1"/>
</dbReference>
<evidence type="ECO:0000256" key="1">
    <source>
        <dbReference type="ARBA" id="ARBA00023015"/>
    </source>
</evidence>
<dbReference type="OrthoDB" id="9816335at2"/>
<keyword evidence="2" id="KW-0238">DNA-binding</keyword>
<gene>
    <name evidence="5" type="ORF">UC3_00136</name>
</gene>
<dbReference type="InterPro" id="IPR018062">
    <property type="entry name" value="HTH_AraC-typ_CS"/>
</dbReference>
<evidence type="ECO:0000313" key="6">
    <source>
        <dbReference type="Proteomes" id="UP000013785"/>
    </source>
</evidence>
<dbReference type="PROSITE" id="PS01124">
    <property type="entry name" value="HTH_ARAC_FAMILY_2"/>
    <property type="match status" value="1"/>
</dbReference>
<dbReference type="PANTHER" id="PTHR43280">
    <property type="entry name" value="ARAC-FAMILY TRANSCRIPTIONAL REGULATOR"/>
    <property type="match status" value="1"/>
</dbReference>
<dbReference type="EMBL" id="AJAT01000005">
    <property type="protein sequence ID" value="EOL49233.1"/>
    <property type="molecule type" value="Genomic_DNA"/>
</dbReference>
<organism evidence="5 6">
    <name type="scientific">Enterococcus phoeniculicola ATCC BAA-412</name>
    <dbReference type="NCBI Taxonomy" id="1158610"/>
    <lineage>
        <taxon>Bacteria</taxon>
        <taxon>Bacillati</taxon>
        <taxon>Bacillota</taxon>
        <taxon>Bacilli</taxon>
        <taxon>Lactobacillales</taxon>
        <taxon>Enterococcaceae</taxon>
        <taxon>Enterococcus</taxon>
    </lineage>
</organism>
<accession>R3U704</accession>
<evidence type="ECO:0000256" key="2">
    <source>
        <dbReference type="ARBA" id="ARBA00023125"/>
    </source>
</evidence>
<dbReference type="STRING" id="154621.RV11_GL002298"/>
<proteinExistence type="predicted"/>
<reference evidence="5 6" key="1">
    <citation type="submission" date="2013-02" db="EMBL/GenBank/DDBJ databases">
        <title>The Genome Sequence of Enterococcus phoeniculicola BAA-412.</title>
        <authorList>
            <consortium name="The Broad Institute Genome Sequencing Platform"/>
            <consortium name="The Broad Institute Genome Sequencing Center for Infectious Disease"/>
            <person name="Earl A.M."/>
            <person name="Gilmore M.S."/>
            <person name="Lebreton F."/>
            <person name="Walker B."/>
            <person name="Young S.K."/>
            <person name="Zeng Q."/>
            <person name="Gargeya S."/>
            <person name="Fitzgerald M."/>
            <person name="Haas B."/>
            <person name="Abouelleil A."/>
            <person name="Alvarado L."/>
            <person name="Arachchi H.M."/>
            <person name="Berlin A.M."/>
            <person name="Chapman S.B."/>
            <person name="Dewar J."/>
            <person name="Goldberg J."/>
            <person name="Griggs A."/>
            <person name="Gujja S."/>
            <person name="Hansen M."/>
            <person name="Howarth C."/>
            <person name="Imamovic A."/>
            <person name="Larimer J."/>
            <person name="McCowan C."/>
            <person name="Murphy C."/>
            <person name="Neiman D."/>
            <person name="Pearson M."/>
            <person name="Priest M."/>
            <person name="Roberts A."/>
            <person name="Saif S."/>
            <person name="Shea T."/>
            <person name="Sisk P."/>
            <person name="Sykes S."/>
            <person name="Wortman J."/>
            <person name="Nusbaum C."/>
            <person name="Birren B."/>
        </authorList>
    </citation>
    <scope>NUCLEOTIDE SEQUENCE [LARGE SCALE GENOMIC DNA]</scope>
    <source>
        <strain evidence="5 6">ATCC BAA-412</strain>
    </source>
</reference>
<dbReference type="eggNOG" id="COG2169">
    <property type="taxonomic scope" value="Bacteria"/>
</dbReference>
<dbReference type="InterPro" id="IPR020449">
    <property type="entry name" value="Tscrpt_reg_AraC-type_HTH"/>
</dbReference>
<evidence type="ECO:0000256" key="3">
    <source>
        <dbReference type="ARBA" id="ARBA00023163"/>
    </source>
</evidence>
<dbReference type="RefSeq" id="WP_010766823.1">
    <property type="nucleotide sequence ID" value="NZ_ASWE01000005.1"/>
</dbReference>
<dbReference type="InterPro" id="IPR011051">
    <property type="entry name" value="RmlC_Cupin_sf"/>
</dbReference>
<evidence type="ECO:0000259" key="4">
    <source>
        <dbReference type="PROSITE" id="PS01124"/>
    </source>
</evidence>
<evidence type="ECO:0000313" key="5">
    <source>
        <dbReference type="EMBL" id="EOL49233.1"/>
    </source>
</evidence>
<keyword evidence="1" id="KW-0805">Transcription regulation</keyword>
<keyword evidence="3" id="KW-0804">Transcription</keyword>
<dbReference type="InterPro" id="IPR009057">
    <property type="entry name" value="Homeodomain-like_sf"/>
</dbReference>
<dbReference type="AlphaFoldDB" id="R3U704"/>
<dbReference type="PRINTS" id="PR00032">
    <property type="entry name" value="HTHARAC"/>
</dbReference>
<dbReference type="GO" id="GO:0003700">
    <property type="term" value="F:DNA-binding transcription factor activity"/>
    <property type="evidence" value="ECO:0007669"/>
    <property type="project" value="InterPro"/>
</dbReference>
<dbReference type="Pfam" id="PF12833">
    <property type="entry name" value="HTH_18"/>
    <property type="match status" value="1"/>
</dbReference>
<protein>
    <recommendedName>
        <fullName evidence="4">HTH araC/xylS-type domain-containing protein</fullName>
    </recommendedName>
</protein>
<sequence length="318" mass="37297">MYYFSEEQHNHFFSYLETLDCYITSGDCMEDELEAFGKNDQRQIAALVCQDTKGRLIFPAPYIRILYVLQGEVMLLIDGKEFYYAAGTLILSNKHTHIDYEELCPDTKMICFYFKPTYFTDSLLAQFSEEKLLYRFFVESLKKEAEQVSRYYVFEFDTCDDIHFYSLLLLKQVVKMRYFNNKVTKSAFLLFIVEISQLADEAIRLKDSVVSSELLAFEVLAYMENHLATITLEHTAEVFHFHPNYLSSLLKKNTGLTFTQCLIDLRLKYAKNYLEQTELSIQEIAEEVGYTDKAFFFRIFKKNIGTTPGNYRKQSLSS</sequence>
<feature type="domain" description="HTH araC/xylS-type" evidence="4">
    <location>
        <begin position="217"/>
        <end position="314"/>
    </location>
</feature>
<dbReference type="GO" id="GO:0043565">
    <property type="term" value="F:sequence-specific DNA binding"/>
    <property type="evidence" value="ECO:0007669"/>
    <property type="project" value="InterPro"/>
</dbReference>
<dbReference type="InterPro" id="IPR018060">
    <property type="entry name" value="HTH_AraC"/>
</dbReference>
<dbReference type="PROSITE" id="PS00041">
    <property type="entry name" value="HTH_ARAC_FAMILY_1"/>
    <property type="match status" value="1"/>
</dbReference>
<dbReference type="SUPFAM" id="SSF51182">
    <property type="entry name" value="RmlC-like cupins"/>
    <property type="match status" value="1"/>
</dbReference>